<comment type="caution">
    <text evidence="1">The sequence shown here is derived from an EMBL/GenBank/DDBJ whole genome shotgun (WGS) entry which is preliminary data.</text>
</comment>
<dbReference type="RefSeq" id="WP_386664464.1">
    <property type="nucleotide sequence ID" value="NZ_JBHLTG010000001.1"/>
</dbReference>
<reference evidence="1 2" key="1">
    <citation type="submission" date="2024-09" db="EMBL/GenBank/DDBJ databases">
        <authorList>
            <person name="Sun Q."/>
            <person name="Mori K."/>
        </authorList>
    </citation>
    <scope>NUCLEOTIDE SEQUENCE [LARGE SCALE GENOMIC DNA]</scope>
    <source>
        <strain evidence="1 2">KCTC 23076</strain>
    </source>
</reference>
<evidence type="ECO:0000313" key="1">
    <source>
        <dbReference type="EMBL" id="MFC0676694.1"/>
    </source>
</evidence>
<proteinExistence type="predicted"/>
<gene>
    <name evidence="1" type="ORF">ACFFGH_02345</name>
</gene>
<keyword evidence="2" id="KW-1185">Reference proteome</keyword>
<dbReference type="Proteomes" id="UP001589896">
    <property type="component" value="Unassembled WGS sequence"/>
</dbReference>
<dbReference type="EMBL" id="JBHLTG010000001">
    <property type="protein sequence ID" value="MFC0676694.1"/>
    <property type="molecule type" value="Genomic_DNA"/>
</dbReference>
<evidence type="ECO:0000313" key="2">
    <source>
        <dbReference type="Proteomes" id="UP001589896"/>
    </source>
</evidence>
<sequence>MSTSFAYLHSADREELLRADALVVVLNRREVESDRVGYTIDHLMRLSDDPVLAQKFEGRVYLVFEGYAGKQPYESAASRRFFRALTDQWPYWFHFLERREGSLRLALRLLVDVTEVHRVGAAPVAVIDVALLNTTVDGMLHGLAGIHQDLRIGADYTSRASSDVLQALRVREPV</sequence>
<organism evidence="1 2">
    <name type="scientific">Lysobacter korlensis</name>
    <dbReference type="NCBI Taxonomy" id="553636"/>
    <lineage>
        <taxon>Bacteria</taxon>
        <taxon>Pseudomonadati</taxon>
        <taxon>Pseudomonadota</taxon>
        <taxon>Gammaproteobacteria</taxon>
        <taxon>Lysobacterales</taxon>
        <taxon>Lysobacteraceae</taxon>
        <taxon>Lysobacter</taxon>
    </lineage>
</organism>
<accession>A0ABV6RI83</accession>
<protein>
    <submittedName>
        <fullName evidence="1">Uncharacterized protein</fullName>
    </submittedName>
</protein>
<name>A0ABV6RI83_9GAMM</name>